<dbReference type="EMBL" id="JAFBCP010000001">
    <property type="protein sequence ID" value="MBM7817511.1"/>
    <property type="molecule type" value="Genomic_DNA"/>
</dbReference>
<keyword evidence="2" id="KW-1185">Reference proteome</keyword>
<gene>
    <name evidence="1" type="ORF">JOE56_002205</name>
</gene>
<evidence type="ECO:0000313" key="1">
    <source>
        <dbReference type="EMBL" id="MBM7817511.1"/>
    </source>
</evidence>
<dbReference type="Proteomes" id="UP000809290">
    <property type="component" value="Unassembled WGS sequence"/>
</dbReference>
<organism evidence="1 2">
    <name type="scientific">Brevibacterium paucivorans</name>
    <dbReference type="NCBI Taxonomy" id="170994"/>
    <lineage>
        <taxon>Bacteria</taxon>
        <taxon>Bacillati</taxon>
        <taxon>Actinomycetota</taxon>
        <taxon>Actinomycetes</taxon>
        <taxon>Micrococcales</taxon>
        <taxon>Brevibacteriaceae</taxon>
        <taxon>Brevibacterium</taxon>
    </lineage>
</organism>
<proteinExistence type="predicted"/>
<sequence>MSLPSLCSAAAMQCRGPRGWPGPSSGAHGRVAGLLDGGQDLRVVEVALGGDDQPAGLSADLDAGDTGDLADLLAD</sequence>
<evidence type="ECO:0000313" key="2">
    <source>
        <dbReference type="Proteomes" id="UP000809290"/>
    </source>
</evidence>
<comment type="caution">
    <text evidence="1">The sequence shown here is derived from an EMBL/GenBank/DDBJ whole genome shotgun (WGS) entry which is preliminary data.</text>
</comment>
<reference evidence="1 2" key="1">
    <citation type="submission" date="2021-01" db="EMBL/GenBank/DDBJ databases">
        <title>Sequencing the genomes of 1000 actinobacteria strains.</title>
        <authorList>
            <person name="Klenk H.-P."/>
        </authorList>
    </citation>
    <scope>NUCLEOTIDE SEQUENCE [LARGE SCALE GENOMIC DNA]</scope>
    <source>
        <strain evidence="1 2">DSM 13657</strain>
    </source>
</reference>
<accession>A0ABS2SR81</accession>
<name>A0ABS2SR81_9MICO</name>
<protein>
    <submittedName>
        <fullName evidence="1">Uncharacterized protein</fullName>
    </submittedName>
</protein>